<protein>
    <submittedName>
        <fullName evidence="2">KTSC domain-containing protein</fullName>
    </submittedName>
</protein>
<dbReference type="AlphaFoldDB" id="A0A3P3FU16"/>
<sequence length="71" mass="8225">MPSTALRSAHYDPATKILSVWFVPSGDRYDYEEVEPETYAAFTAAPSKGRFFNEFIRDRYSSRLVEHGPRH</sequence>
<evidence type="ECO:0000313" key="2">
    <source>
        <dbReference type="EMBL" id="RRI02078.1"/>
    </source>
</evidence>
<dbReference type="Pfam" id="PF13619">
    <property type="entry name" value="KTSC"/>
    <property type="match status" value="1"/>
</dbReference>
<dbReference type="EMBL" id="RQXT01000013">
    <property type="protein sequence ID" value="RRI02078.1"/>
    <property type="molecule type" value="Genomic_DNA"/>
</dbReference>
<dbReference type="InterPro" id="IPR025309">
    <property type="entry name" value="KTSC_dom"/>
</dbReference>
<dbReference type="OrthoDB" id="8450910at2"/>
<accession>A0A3P3FU16</accession>
<comment type="caution">
    <text evidence="2">The sequence shown here is derived from an EMBL/GenBank/DDBJ whole genome shotgun (WGS) entry which is preliminary data.</text>
</comment>
<feature type="domain" description="KTSC" evidence="1">
    <location>
        <begin position="3"/>
        <end position="60"/>
    </location>
</feature>
<dbReference type="Proteomes" id="UP000273786">
    <property type="component" value="Unassembled WGS sequence"/>
</dbReference>
<name>A0A3P3FU16_9HYPH</name>
<proteinExistence type="predicted"/>
<evidence type="ECO:0000259" key="1">
    <source>
        <dbReference type="Pfam" id="PF13619"/>
    </source>
</evidence>
<gene>
    <name evidence="2" type="ORF">EH240_13660</name>
</gene>
<evidence type="ECO:0000313" key="3">
    <source>
        <dbReference type="Proteomes" id="UP000273786"/>
    </source>
</evidence>
<organism evidence="2 3">
    <name type="scientific">Mesorhizobium tamadayense</name>
    <dbReference type="NCBI Taxonomy" id="425306"/>
    <lineage>
        <taxon>Bacteria</taxon>
        <taxon>Pseudomonadati</taxon>
        <taxon>Pseudomonadota</taxon>
        <taxon>Alphaproteobacteria</taxon>
        <taxon>Hyphomicrobiales</taxon>
        <taxon>Phyllobacteriaceae</taxon>
        <taxon>Mesorhizobium</taxon>
    </lineage>
</organism>
<keyword evidence="3" id="KW-1185">Reference proteome</keyword>
<reference evidence="2 3" key="1">
    <citation type="submission" date="2018-11" db="EMBL/GenBank/DDBJ databases">
        <title>the genome of Mesorhizobium tamadayense DSM 28320.</title>
        <authorList>
            <person name="Gao J."/>
        </authorList>
    </citation>
    <scope>NUCLEOTIDE SEQUENCE [LARGE SCALE GENOMIC DNA]</scope>
    <source>
        <strain evidence="2 3">DSM 28320</strain>
    </source>
</reference>